<dbReference type="SUPFAM" id="SSF46955">
    <property type="entry name" value="Putative DNA-binding domain"/>
    <property type="match status" value="1"/>
</dbReference>
<dbReference type="SUPFAM" id="SSF55681">
    <property type="entry name" value="Class II aaRS and biotin synthetases"/>
    <property type="match status" value="1"/>
</dbReference>
<dbReference type="InterPro" id="IPR009061">
    <property type="entry name" value="DNA-bd_dom_put_sf"/>
</dbReference>
<evidence type="ECO:0000256" key="8">
    <source>
        <dbReference type="ARBA" id="ARBA00022741"/>
    </source>
</evidence>
<evidence type="ECO:0000256" key="4">
    <source>
        <dbReference type="ARBA" id="ARBA00022490"/>
    </source>
</evidence>
<feature type="domain" description="B5" evidence="19">
    <location>
        <begin position="401"/>
        <end position="505"/>
    </location>
</feature>
<dbReference type="SUPFAM" id="SSF56037">
    <property type="entry name" value="PheT/TilS domain"/>
    <property type="match status" value="1"/>
</dbReference>
<dbReference type="PROSITE" id="PS50886">
    <property type="entry name" value="TRBD"/>
    <property type="match status" value="1"/>
</dbReference>
<dbReference type="SUPFAM" id="SSF50249">
    <property type="entry name" value="Nucleic acid-binding proteins"/>
    <property type="match status" value="1"/>
</dbReference>
<dbReference type="InterPro" id="IPR004532">
    <property type="entry name" value="Phe-tRNA-ligase_IIc_bsu_bact"/>
</dbReference>
<dbReference type="Pfam" id="PF01588">
    <property type="entry name" value="tRNA_bind"/>
    <property type="match status" value="1"/>
</dbReference>
<accession>A0ABP5PM63</accession>
<dbReference type="PROSITE" id="PS51483">
    <property type="entry name" value="B5"/>
    <property type="match status" value="1"/>
</dbReference>
<evidence type="ECO:0000256" key="11">
    <source>
        <dbReference type="ARBA" id="ARBA00022884"/>
    </source>
</evidence>
<dbReference type="EMBL" id="BAAAQX010000023">
    <property type="protein sequence ID" value="GAA2211932.1"/>
    <property type="molecule type" value="Genomic_DNA"/>
</dbReference>
<dbReference type="InterPro" id="IPR033714">
    <property type="entry name" value="tRNA_bind_bactPheRS"/>
</dbReference>
<dbReference type="Proteomes" id="UP001499843">
    <property type="component" value="Unassembled WGS sequence"/>
</dbReference>
<evidence type="ECO:0000256" key="10">
    <source>
        <dbReference type="ARBA" id="ARBA00022842"/>
    </source>
</evidence>
<proteinExistence type="inferred from homology"/>
<feature type="binding site" evidence="15">
    <location>
        <position position="493"/>
    </location>
    <ligand>
        <name>Mg(2+)</name>
        <dbReference type="ChEBI" id="CHEBI:18420"/>
        <note>shared with alpha subunit</note>
    </ligand>
</feature>
<dbReference type="SUPFAM" id="SSF54991">
    <property type="entry name" value="Anticodon-binding domain of PheRS"/>
    <property type="match status" value="1"/>
</dbReference>
<evidence type="ECO:0000313" key="20">
    <source>
        <dbReference type="EMBL" id="GAA2211932.1"/>
    </source>
</evidence>
<dbReference type="InterPro" id="IPR005121">
    <property type="entry name" value="Fdx_antiC-bd"/>
</dbReference>
<keyword evidence="13 15" id="KW-0030">Aminoacyl-tRNA synthetase</keyword>
<comment type="cofactor">
    <cofactor evidence="15">
        <name>Mg(2+)</name>
        <dbReference type="ChEBI" id="CHEBI:18420"/>
    </cofactor>
    <text evidence="15">Binds 2 magnesium ions per tetramer.</text>
</comment>
<keyword evidence="6 15" id="KW-0436">Ligase</keyword>
<keyword evidence="10 15" id="KW-0460">Magnesium</keyword>
<evidence type="ECO:0000256" key="3">
    <source>
        <dbReference type="ARBA" id="ARBA00011209"/>
    </source>
</evidence>
<dbReference type="EC" id="6.1.1.20" evidence="15"/>
<dbReference type="Gene3D" id="3.50.40.10">
    <property type="entry name" value="Phenylalanyl-trna Synthetase, Chain B, domain 3"/>
    <property type="match status" value="1"/>
</dbReference>
<dbReference type="PANTHER" id="PTHR10947">
    <property type="entry name" value="PHENYLALANYL-TRNA SYNTHETASE BETA CHAIN AND LEUCINE-RICH REPEAT-CONTAINING PROTEIN 47"/>
    <property type="match status" value="1"/>
</dbReference>
<dbReference type="PROSITE" id="PS51447">
    <property type="entry name" value="FDX_ACB"/>
    <property type="match status" value="1"/>
</dbReference>
<dbReference type="RefSeq" id="WP_344485459.1">
    <property type="nucleotide sequence ID" value="NZ_BAAAQX010000023.1"/>
</dbReference>
<keyword evidence="4 15" id="KW-0963">Cytoplasm</keyword>
<dbReference type="InterPro" id="IPR041616">
    <property type="entry name" value="PheRS_beta_core"/>
</dbReference>
<dbReference type="Gene3D" id="3.30.930.10">
    <property type="entry name" value="Bira Bifunctional Protein, Domain 2"/>
    <property type="match status" value="1"/>
</dbReference>
<sequence>MRVPLSWLREYVDLPAVTAHEVAEKLTAAGLKLESITSHGHDVKNVVVGEVLEIEELTGFKKPIRHCKVEVGEATPREIVCGASNFAAGDRVPVVLPGGVLPGGFEVGARKTYGRMSEGMICSERELGLGDDHNGIMVLPEGTPIGTDVVELLGLRDDVIELEITPDIGYALSIRGVAREAATAFGVAFRDPADVELPAETAPAWPASIADPTACDRFVLREVSGFDPAAQSPLWMRVRLTRAGMRPVSLAVDITNYLMLELGQPLHAFDRSKLRGEIVVRRAAAGERLETLDHVVRELDPDDILITDQSGPISMAGTMGGLETEISDVSTDIVIEAAHFSATGISRESRRHGLVSEASKRFERGVDRELPLVASWRAVQLLAELGGATVQPGVTHAEVEVEPARIAIPSGHPGRVAGVDYSRDTVIARLEQVGCVVADGDDPAVRKGGVAPTGVVTGGALAARLAVTGDDMLTVTPPSWRPDLTDPNDLAEEVIRLEGYENLPSVLPSAPAGAGLTEGQRLRRRVGRALAEGGYVEVLSYPFISGDDFDRLLLPADDARRVAARLANPLSEDEPLMRTTLLPGLLKTLVRNVGRGFPDVALFETGAVYRPRPSAPDAAPVLGVERRPTAEEIASIEAALPDQPLRVAVVLAGEFERSGWWGGGRAASWADAVQAARLVAAEARVELSISADQHEPWHPGRCAALYVGDTLVGHAGELHPRVIEAYGLPPRTAAMEVELTRLEAVMPGPVQTPVVSAYPVATQDVALIVPDFTPVADVEAALRDGAGGLLESIRLFDVYAGAQVGEGNKSLAYSMRFRAADRTLTVEETTAARDAAVAMAADRVGAQLRG</sequence>
<keyword evidence="21" id="KW-1185">Reference proteome</keyword>
<evidence type="ECO:0000259" key="19">
    <source>
        <dbReference type="PROSITE" id="PS51483"/>
    </source>
</evidence>
<feature type="binding site" evidence="15">
    <location>
        <position position="489"/>
    </location>
    <ligand>
        <name>Mg(2+)</name>
        <dbReference type="ChEBI" id="CHEBI:18420"/>
        <note>shared with alpha subunit</note>
    </ligand>
</feature>
<protein>
    <recommendedName>
        <fullName evidence="15">Phenylalanine--tRNA ligase beta subunit</fullName>
        <ecNumber evidence="15">6.1.1.20</ecNumber>
    </recommendedName>
    <alternativeName>
        <fullName evidence="15">Phenylalanyl-tRNA synthetase beta subunit</fullName>
        <shortName evidence="15">PheRS</shortName>
    </alternativeName>
</protein>
<dbReference type="SMART" id="SM00874">
    <property type="entry name" value="B5"/>
    <property type="match status" value="1"/>
</dbReference>
<evidence type="ECO:0000256" key="7">
    <source>
        <dbReference type="ARBA" id="ARBA00022723"/>
    </source>
</evidence>
<dbReference type="Gene3D" id="3.30.56.10">
    <property type="match status" value="2"/>
</dbReference>
<dbReference type="InterPro" id="IPR002547">
    <property type="entry name" value="tRNA-bd_dom"/>
</dbReference>
<evidence type="ECO:0000256" key="9">
    <source>
        <dbReference type="ARBA" id="ARBA00022840"/>
    </source>
</evidence>
<feature type="binding site" evidence="15">
    <location>
        <position position="483"/>
    </location>
    <ligand>
        <name>Mg(2+)</name>
        <dbReference type="ChEBI" id="CHEBI:18420"/>
        <note>shared with alpha subunit</note>
    </ligand>
</feature>
<dbReference type="CDD" id="cd00769">
    <property type="entry name" value="PheRS_beta_core"/>
    <property type="match status" value="1"/>
</dbReference>
<dbReference type="GO" id="GO:0016874">
    <property type="term" value="F:ligase activity"/>
    <property type="evidence" value="ECO:0007669"/>
    <property type="project" value="UniProtKB-KW"/>
</dbReference>
<dbReference type="CDD" id="cd02796">
    <property type="entry name" value="tRNA_bind_bactPheRS"/>
    <property type="match status" value="1"/>
</dbReference>
<dbReference type="InterPro" id="IPR012340">
    <property type="entry name" value="NA-bd_OB-fold"/>
</dbReference>
<dbReference type="InterPro" id="IPR045060">
    <property type="entry name" value="Phe-tRNA-ligase_IIc_bsu"/>
</dbReference>
<evidence type="ECO:0000259" key="17">
    <source>
        <dbReference type="PROSITE" id="PS50886"/>
    </source>
</evidence>
<evidence type="ECO:0000256" key="6">
    <source>
        <dbReference type="ARBA" id="ARBA00022598"/>
    </source>
</evidence>
<comment type="caution">
    <text evidence="20">The sequence shown here is derived from an EMBL/GenBank/DDBJ whole genome shotgun (WGS) entry which is preliminary data.</text>
</comment>
<organism evidence="20 21">
    <name type="scientific">Nonomuraea monospora</name>
    <dbReference type="NCBI Taxonomy" id="568818"/>
    <lineage>
        <taxon>Bacteria</taxon>
        <taxon>Bacillati</taxon>
        <taxon>Actinomycetota</taxon>
        <taxon>Actinomycetes</taxon>
        <taxon>Streptosporangiales</taxon>
        <taxon>Streptosporangiaceae</taxon>
        <taxon>Nonomuraea</taxon>
    </lineage>
</organism>
<reference evidence="21" key="1">
    <citation type="journal article" date="2019" name="Int. J. Syst. Evol. Microbiol.">
        <title>The Global Catalogue of Microorganisms (GCM) 10K type strain sequencing project: providing services to taxonomists for standard genome sequencing and annotation.</title>
        <authorList>
            <consortium name="The Broad Institute Genomics Platform"/>
            <consortium name="The Broad Institute Genome Sequencing Center for Infectious Disease"/>
            <person name="Wu L."/>
            <person name="Ma J."/>
        </authorList>
    </citation>
    <scope>NUCLEOTIDE SEQUENCE [LARGE SCALE GENOMIC DNA]</scope>
    <source>
        <strain evidence="21">JCM 16114</strain>
    </source>
</reference>
<dbReference type="InterPro" id="IPR005147">
    <property type="entry name" value="tRNA_synthase_B5-dom"/>
</dbReference>
<keyword evidence="7 15" id="KW-0479">Metal-binding</keyword>
<keyword evidence="9 15" id="KW-0067">ATP-binding</keyword>
<evidence type="ECO:0000256" key="15">
    <source>
        <dbReference type="HAMAP-Rule" id="MF_00283"/>
    </source>
</evidence>
<dbReference type="Gene3D" id="2.40.50.140">
    <property type="entry name" value="Nucleic acid-binding proteins"/>
    <property type="match status" value="1"/>
</dbReference>
<evidence type="ECO:0000256" key="5">
    <source>
        <dbReference type="ARBA" id="ARBA00022555"/>
    </source>
</evidence>
<evidence type="ECO:0000256" key="2">
    <source>
        <dbReference type="ARBA" id="ARBA00008653"/>
    </source>
</evidence>
<evidence type="ECO:0000313" key="21">
    <source>
        <dbReference type="Proteomes" id="UP001499843"/>
    </source>
</evidence>
<feature type="binding site" evidence="15">
    <location>
        <position position="492"/>
    </location>
    <ligand>
        <name>Mg(2+)</name>
        <dbReference type="ChEBI" id="CHEBI:18420"/>
        <note>shared with alpha subunit</note>
    </ligand>
</feature>
<dbReference type="Gene3D" id="3.30.70.380">
    <property type="entry name" value="Ferrodoxin-fold anticodon-binding domain"/>
    <property type="match status" value="1"/>
</dbReference>
<dbReference type="Pfam" id="PF03483">
    <property type="entry name" value="B3_4"/>
    <property type="match status" value="1"/>
</dbReference>
<comment type="similarity">
    <text evidence="2 15">Belongs to the phenylalanyl-tRNA synthetase beta subunit family. Type 1 subfamily.</text>
</comment>
<comment type="catalytic activity">
    <reaction evidence="14 15">
        <text>tRNA(Phe) + L-phenylalanine + ATP = L-phenylalanyl-tRNA(Phe) + AMP + diphosphate + H(+)</text>
        <dbReference type="Rhea" id="RHEA:19413"/>
        <dbReference type="Rhea" id="RHEA-COMP:9668"/>
        <dbReference type="Rhea" id="RHEA-COMP:9699"/>
        <dbReference type="ChEBI" id="CHEBI:15378"/>
        <dbReference type="ChEBI" id="CHEBI:30616"/>
        <dbReference type="ChEBI" id="CHEBI:33019"/>
        <dbReference type="ChEBI" id="CHEBI:58095"/>
        <dbReference type="ChEBI" id="CHEBI:78442"/>
        <dbReference type="ChEBI" id="CHEBI:78531"/>
        <dbReference type="ChEBI" id="CHEBI:456215"/>
        <dbReference type="EC" id="6.1.1.20"/>
    </reaction>
</comment>
<keyword evidence="12 15" id="KW-0648">Protein biosynthesis</keyword>
<dbReference type="InterPro" id="IPR005146">
    <property type="entry name" value="B3/B4_tRNA-bd"/>
</dbReference>
<dbReference type="InterPro" id="IPR045864">
    <property type="entry name" value="aa-tRNA-synth_II/BPL/LPL"/>
</dbReference>
<dbReference type="Pfam" id="PF17759">
    <property type="entry name" value="tRNA_synthFbeta"/>
    <property type="match status" value="1"/>
</dbReference>
<dbReference type="Pfam" id="PF03147">
    <property type="entry name" value="FDX-ACB"/>
    <property type="match status" value="1"/>
</dbReference>
<name>A0ABP5PM63_9ACTN</name>
<evidence type="ECO:0000256" key="1">
    <source>
        <dbReference type="ARBA" id="ARBA00004496"/>
    </source>
</evidence>
<feature type="domain" description="FDX-ACB" evidence="18">
    <location>
        <begin position="756"/>
        <end position="849"/>
    </location>
</feature>
<comment type="subunit">
    <text evidence="3 15">Tetramer of two alpha and two beta subunits.</text>
</comment>
<dbReference type="Pfam" id="PF03484">
    <property type="entry name" value="B5"/>
    <property type="match status" value="1"/>
</dbReference>
<evidence type="ECO:0000256" key="13">
    <source>
        <dbReference type="ARBA" id="ARBA00023146"/>
    </source>
</evidence>
<dbReference type="SMART" id="SM00873">
    <property type="entry name" value="B3_4"/>
    <property type="match status" value="1"/>
</dbReference>
<keyword evidence="11 16" id="KW-0694">RNA-binding</keyword>
<dbReference type="SMART" id="SM00896">
    <property type="entry name" value="FDX-ACB"/>
    <property type="match status" value="1"/>
</dbReference>
<evidence type="ECO:0000256" key="12">
    <source>
        <dbReference type="ARBA" id="ARBA00022917"/>
    </source>
</evidence>
<feature type="domain" description="TRNA-binding" evidence="17">
    <location>
        <begin position="40"/>
        <end position="150"/>
    </location>
</feature>
<dbReference type="InterPro" id="IPR036690">
    <property type="entry name" value="Fdx_antiC-bd_sf"/>
</dbReference>
<dbReference type="HAMAP" id="MF_00283">
    <property type="entry name" value="Phe_tRNA_synth_beta1"/>
    <property type="match status" value="1"/>
</dbReference>
<keyword evidence="8 15" id="KW-0547">Nucleotide-binding</keyword>
<comment type="subcellular location">
    <subcellularLocation>
        <location evidence="1 15">Cytoplasm</location>
    </subcellularLocation>
</comment>
<keyword evidence="5 16" id="KW-0820">tRNA-binding</keyword>
<evidence type="ECO:0000256" key="16">
    <source>
        <dbReference type="PROSITE-ProRule" id="PRU00209"/>
    </source>
</evidence>
<dbReference type="InterPro" id="IPR020825">
    <property type="entry name" value="Phe-tRNA_synthase-like_B3/B4"/>
</dbReference>
<dbReference type="PANTHER" id="PTHR10947:SF0">
    <property type="entry name" value="PHENYLALANINE--TRNA LIGASE BETA SUBUNIT"/>
    <property type="match status" value="1"/>
</dbReference>
<evidence type="ECO:0000256" key="14">
    <source>
        <dbReference type="ARBA" id="ARBA00049255"/>
    </source>
</evidence>
<evidence type="ECO:0000259" key="18">
    <source>
        <dbReference type="PROSITE" id="PS51447"/>
    </source>
</evidence>
<gene>
    <name evidence="15 20" type="primary">pheT</name>
    <name evidence="20" type="ORF">GCM10009850_073930</name>
</gene>